<organism evidence="1 2">
    <name type="scientific">Purpureocillium lilacinum</name>
    <name type="common">Paecilomyces lilacinus</name>
    <dbReference type="NCBI Taxonomy" id="33203"/>
    <lineage>
        <taxon>Eukaryota</taxon>
        <taxon>Fungi</taxon>
        <taxon>Dikarya</taxon>
        <taxon>Ascomycota</taxon>
        <taxon>Pezizomycotina</taxon>
        <taxon>Sordariomycetes</taxon>
        <taxon>Hypocreomycetidae</taxon>
        <taxon>Hypocreales</taxon>
        <taxon>Ophiocordycipitaceae</taxon>
        <taxon>Purpureocillium</taxon>
    </lineage>
</organism>
<accession>A0A179HE00</accession>
<gene>
    <name evidence="1" type="ORF">VFPFJ_06709</name>
</gene>
<dbReference type="AlphaFoldDB" id="A0A179HE00"/>
<evidence type="ECO:0000313" key="2">
    <source>
        <dbReference type="Proteomes" id="UP000078340"/>
    </source>
</evidence>
<evidence type="ECO:0000313" key="1">
    <source>
        <dbReference type="EMBL" id="OAQ88244.1"/>
    </source>
</evidence>
<protein>
    <submittedName>
        <fullName evidence="1">Uncharacterized protein</fullName>
    </submittedName>
</protein>
<dbReference type="Proteomes" id="UP000078340">
    <property type="component" value="Unassembled WGS sequence"/>
</dbReference>
<dbReference type="EMBL" id="LSBI01000006">
    <property type="protein sequence ID" value="OAQ88244.1"/>
    <property type="molecule type" value="Genomic_DNA"/>
</dbReference>
<proteinExistence type="predicted"/>
<name>A0A179HE00_PURLI</name>
<comment type="caution">
    <text evidence="1">The sequence shown here is derived from an EMBL/GenBank/DDBJ whole genome shotgun (WGS) entry which is preliminary data.</text>
</comment>
<reference evidence="1 2" key="1">
    <citation type="submission" date="2016-02" db="EMBL/GenBank/DDBJ databases">
        <title>Biosynthesis of antibiotic leucinostatins and their inhibition on Phytophthora in bio-control Purpureocillium lilacinum.</title>
        <authorList>
            <person name="Wang G."/>
            <person name="Liu Z."/>
            <person name="Lin R."/>
            <person name="Li E."/>
            <person name="Mao Z."/>
            <person name="Ling J."/>
            <person name="Yin W."/>
            <person name="Xie B."/>
        </authorList>
    </citation>
    <scope>NUCLEOTIDE SEQUENCE [LARGE SCALE GENOMIC DNA]</scope>
    <source>
        <strain evidence="1">PLFJ-1</strain>
    </source>
</reference>
<sequence>MPLSQQGSTNSRAGARSTTLRLCCRCHLKTVFDMPSLPQHSCHGHQMLTINALELRNVVLRAPPVMRAIEGHSRMIAEGGGLMASANSLATLLSRYTHSLTS</sequence>